<dbReference type="SUPFAM" id="SSF52540">
    <property type="entry name" value="P-loop containing nucleoside triphosphate hydrolases"/>
    <property type="match status" value="1"/>
</dbReference>
<organism evidence="4 5">
    <name type="scientific">Globicatella sulfidifaciens</name>
    <dbReference type="NCBI Taxonomy" id="136093"/>
    <lineage>
        <taxon>Bacteria</taxon>
        <taxon>Bacillati</taxon>
        <taxon>Bacillota</taxon>
        <taxon>Bacilli</taxon>
        <taxon>Lactobacillales</taxon>
        <taxon>Aerococcaceae</taxon>
        <taxon>Globicatella</taxon>
    </lineage>
</organism>
<dbReference type="EMBL" id="JAAYSM010000260">
    <property type="protein sequence ID" value="NLJ18766.1"/>
    <property type="molecule type" value="Genomic_DNA"/>
</dbReference>
<dbReference type="SMART" id="SM00382">
    <property type="entry name" value="AAA"/>
    <property type="match status" value="1"/>
</dbReference>
<protein>
    <submittedName>
        <fullName evidence="4">ABC transporter ATP-binding protein</fullName>
    </submittedName>
</protein>
<dbReference type="GO" id="GO:0005524">
    <property type="term" value="F:ATP binding"/>
    <property type="evidence" value="ECO:0007669"/>
    <property type="project" value="UniProtKB-KW"/>
</dbReference>
<evidence type="ECO:0000313" key="5">
    <source>
        <dbReference type="Proteomes" id="UP000541058"/>
    </source>
</evidence>
<dbReference type="RefSeq" id="WP_276649045.1">
    <property type="nucleotide sequence ID" value="NZ_JAAYSM010000260.1"/>
</dbReference>
<dbReference type="InterPro" id="IPR003439">
    <property type="entry name" value="ABC_transporter-like_ATP-bd"/>
</dbReference>
<keyword evidence="2 4" id="KW-0067">ATP-binding</keyword>
<dbReference type="PANTHER" id="PTHR43158:SF5">
    <property type="entry name" value="ABC TRANSPORTER, ATP-BINDING PROTEIN"/>
    <property type="match status" value="1"/>
</dbReference>
<dbReference type="PROSITE" id="PS50893">
    <property type="entry name" value="ABC_TRANSPORTER_2"/>
    <property type="match status" value="1"/>
</dbReference>
<gene>
    <name evidence="4" type="ORF">GX355_07865</name>
</gene>
<feature type="domain" description="ABC transporter" evidence="3">
    <location>
        <begin position="2"/>
        <end position="231"/>
    </location>
</feature>
<accession>A0A7X8C4C8</accession>
<name>A0A7X8C4C8_9LACT</name>
<evidence type="ECO:0000259" key="3">
    <source>
        <dbReference type="PROSITE" id="PS50893"/>
    </source>
</evidence>
<comment type="caution">
    <text evidence="4">The sequence shown here is derived from an EMBL/GenBank/DDBJ whole genome shotgun (WGS) entry which is preliminary data.</text>
</comment>
<dbReference type="AlphaFoldDB" id="A0A7X8C4C8"/>
<dbReference type="Pfam" id="PF00005">
    <property type="entry name" value="ABC_tran"/>
    <property type="match status" value="1"/>
</dbReference>
<dbReference type="InterPro" id="IPR027417">
    <property type="entry name" value="P-loop_NTPase"/>
</dbReference>
<evidence type="ECO:0000256" key="1">
    <source>
        <dbReference type="ARBA" id="ARBA00022741"/>
    </source>
</evidence>
<proteinExistence type="predicted"/>
<dbReference type="GO" id="GO:0016887">
    <property type="term" value="F:ATP hydrolysis activity"/>
    <property type="evidence" value="ECO:0007669"/>
    <property type="project" value="InterPro"/>
</dbReference>
<evidence type="ECO:0000256" key="2">
    <source>
        <dbReference type="ARBA" id="ARBA00022840"/>
    </source>
</evidence>
<keyword evidence="1" id="KW-0547">Nucleotide-binding</keyword>
<evidence type="ECO:0000313" key="4">
    <source>
        <dbReference type="EMBL" id="NLJ18766.1"/>
    </source>
</evidence>
<reference evidence="4 5" key="1">
    <citation type="journal article" date="2020" name="Biotechnol. Biofuels">
        <title>New insights from the biogas microbiome by comprehensive genome-resolved metagenomics of nearly 1600 species originating from multiple anaerobic digesters.</title>
        <authorList>
            <person name="Campanaro S."/>
            <person name="Treu L."/>
            <person name="Rodriguez-R L.M."/>
            <person name="Kovalovszki A."/>
            <person name="Ziels R.M."/>
            <person name="Maus I."/>
            <person name="Zhu X."/>
            <person name="Kougias P.G."/>
            <person name="Basile A."/>
            <person name="Luo G."/>
            <person name="Schluter A."/>
            <person name="Konstantinidis K.T."/>
            <person name="Angelidaki I."/>
        </authorList>
    </citation>
    <scope>NUCLEOTIDE SEQUENCE [LARGE SCALE GENOMIC DNA]</scope>
    <source>
        <strain evidence="4">AS23ysBPME_34</strain>
    </source>
</reference>
<dbReference type="PANTHER" id="PTHR43158">
    <property type="entry name" value="SKFA PEPTIDE EXPORT ATP-BINDING PROTEIN SKFE"/>
    <property type="match status" value="1"/>
</dbReference>
<dbReference type="Gene3D" id="3.40.50.300">
    <property type="entry name" value="P-loop containing nucleotide triphosphate hydrolases"/>
    <property type="match status" value="1"/>
</dbReference>
<dbReference type="Proteomes" id="UP000541058">
    <property type="component" value="Unassembled WGS sequence"/>
</dbReference>
<sequence length="283" mass="32313">MLKLKNITKKYGNHVVLNDITINFDNPEGVYGILGRNGVGKTTLMKIIFNMITRYQGQIELNGEITKNNDELLKNMVYSGGEVNKYNSFYQGKIKDLLKAYRMMYDSFDQVYAESMLDKYGISTKQKFSKLSTGNKTLVQNTIGLATRAPITILDEPTNGLDSVNRQTFFQFMMEDYAEHPRLFMLSTHLIQEVENYLTDVVILKDSAILIADTLERIQLKSHLVSNYQLKNKVVISETAFGSRTEQIIYDDLSDDDINTIKANGGEVKPINLQQLFNELMQN</sequence>
<dbReference type="InterPro" id="IPR003593">
    <property type="entry name" value="AAA+_ATPase"/>
</dbReference>